<dbReference type="InterPro" id="IPR001296">
    <property type="entry name" value="Glyco_trans_1"/>
</dbReference>
<accession>A0A7X2XHF8</accession>
<dbReference type="EMBL" id="WNBW01000012">
    <property type="protein sequence ID" value="MTU04863.1"/>
    <property type="molecule type" value="Genomic_DNA"/>
</dbReference>
<evidence type="ECO:0000313" key="4">
    <source>
        <dbReference type="EMBL" id="MTU04863.1"/>
    </source>
</evidence>
<dbReference type="CDD" id="cd03801">
    <property type="entry name" value="GT4_PimA-like"/>
    <property type="match status" value="1"/>
</dbReference>
<dbReference type="Gene3D" id="3.40.50.2000">
    <property type="entry name" value="Glycogen Phosphorylase B"/>
    <property type="match status" value="2"/>
</dbReference>
<dbReference type="PANTHER" id="PTHR12526">
    <property type="entry name" value="GLYCOSYLTRANSFERASE"/>
    <property type="match status" value="1"/>
</dbReference>
<dbReference type="InterPro" id="IPR028098">
    <property type="entry name" value="Glyco_trans_4-like_N"/>
</dbReference>
<dbReference type="OrthoDB" id="9806653at2"/>
<dbReference type="EMBL" id="WNBM01000011">
    <property type="protein sequence ID" value="MTT76790.1"/>
    <property type="molecule type" value="Genomic_DNA"/>
</dbReference>
<comment type="caution">
    <text evidence="3">The sequence shown here is derived from an EMBL/GenBank/DDBJ whole genome shotgun (WGS) entry which is preliminary data.</text>
</comment>
<reference evidence="5 6" key="1">
    <citation type="journal article" date="2019" name="Nat. Med.">
        <title>A library of human gut bacterial isolates paired with longitudinal multiomics data enables mechanistic microbiome research.</title>
        <authorList>
            <person name="Poyet M."/>
            <person name="Groussin M."/>
            <person name="Gibbons S.M."/>
            <person name="Avila-Pacheco J."/>
            <person name="Jiang X."/>
            <person name="Kearney S.M."/>
            <person name="Perrotta A.R."/>
            <person name="Berdy B."/>
            <person name="Zhao S."/>
            <person name="Lieberman T.D."/>
            <person name="Swanson P.K."/>
            <person name="Smith M."/>
            <person name="Roesemann S."/>
            <person name="Alexander J.E."/>
            <person name="Rich S.A."/>
            <person name="Livny J."/>
            <person name="Vlamakis H."/>
            <person name="Clish C."/>
            <person name="Bullock K."/>
            <person name="Deik A."/>
            <person name="Scott J."/>
            <person name="Pierce K.A."/>
            <person name="Xavier R.J."/>
            <person name="Alm E.J."/>
        </authorList>
    </citation>
    <scope>NUCLEOTIDE SEQUENCE [LARGE SCALE GENOMIC DNA]</scope>
    <source>
        <strain evidence="3 6">BIOML-A13</strain>
        <strain evidence="4 5">BIOML-A3</strain>
    </source>
</reference>
<dbReference type="Proteomes" id="UP000443070">
    <property type="component" value="Unassembled WGS sequence"/>
</dbReference>
<dbReference type="RefSeq" id="WP_149877449.1">
    <property type="nucleotide sequence ID" value="NZ_DBFOBR010000019.1"/>
</dbReference>
<evidence type="ECO:0000259" key="2">
    <source>
        <dbReference type="Pfam" id="PF13439"/>
    </source>
</evidence>
<evidence type="ECO:0000259" key="1">
    <source>
        <dbReference type="Pfam" id="PF00534"/>
    </source>
</evidence>
<proteinExistence type="predicted"/>
<dbReference type="Proteomes" id="UP000484547">
    <property type="component" value="Unassembled WGS sequence"/>
</dbReference>
<gene>
    <name evidence="3" type="ORF">GMD11_11065</name>
    <name evidence="4" type="ORF">GMD18_10735</name>
</gene>
<dbReference type="AlphaFoldDB" id="A0A7X2XHF8"/>
<dbReference type="SUPFAM" id="SSF53756">
    <property type="entry name" value="UDP-Glycosyltransferase/glycogen phosphorylase"/>
    <property type="match status" value="1"/>
</dbReference>
<keyword evidence="5" id="KW-1185">Reference proteome</keyword>
<evidence type="ECO:0000313" key="3">
    <source>
        <dbReference type="EMBL" id="MTT76790.1"/>
    </source>
</evidence>
<keyword evidence="3" id="KW-0808">Transferase</keyword>
<dbReference type="PANTHER" id="PTHR12526:SF630">
    <property type="entry name" value="GLYCOSYLTRANSFERASE"/>
    <property type="match status" value="1"/>
</dbReference>
<dbReference type="Pfam" id="PF13439">
    <property type="entry name" value="Glyco_transf_4"/>
    <property type="match status" value="1"/>
</dbReference>
<protein>
    <submittedName>
        <fullName evidence="3">Glycosyltransferase</fullName>
    </submittedName>
</protein>
<name>A0A7X2XHF8_9FIRM</name>
<sequence length="350" mass="40217">MKIAVVSEFFYPHSGGQEQRLLEILEYVAKQGHKVDVYTIKYDVRLADSESYNGINIIRIVENRDYSSGGGLKSRSLKTIIQYSLKVALRLDANSYDKVIFSQFPIFHMLLTCFTKSKKILDFVEYRHGRFWEFLFGLEMKCADQVVCISDVVKEKALKICDGKKLLVIPSSIKIKKFYSGEPKHFIFIGRMEQHKHPEMAIETVLQYNAEHNQKYVLHLIGDGSMLEFLRKKYNYKNIIFHGFVTEEKKIRLLADSIALIFPSEREGLPVSVIEAMAADVPTLTTRYANNGTYYFVNDKGVGVVAEPDIISLTAALHELLENRIQYVDMCKLHKKNFSAESAARKFIEI</sequence>
<feature type="domain" description="Glycosyltransferase subfamily 4-like N-terminal" evidence="2">
    <location>
        <begin position="15"/>
        <end position="173"/>
    </location>
</feature>
<feature type="domain" description="Glycosyl transferase family 1" evidence="1">
    <location>
        <begin position="180"/>
        <end position="330"/>
    </location>
</feature>
<dbReference type="GO" id="GO:0016757">
    <property type="term" value="F:glycosyltransferase activity"/>
    <property type="evidence" value="ECO:0007669"/>
    <property type="project" value="InterPro"/>
</dbReference>
<organism evidence="3 6">
    <name type="scientific">Phascolarctobacterium faecium</name>
    <dbReference type="NCBI Taxonomy" id="33025"/>
    <lineage>
        <taxon>Bacteria</taxon>
        <taxon>Bacillati</taxon>
        <taxon>Bacillota</taxon>
        <taxon>Negativicutes</taxon>
        <taxon>Acidaminococcales</taxon>
        <taxon>Acidaminococcaceae</taxon>
        <taxon>Phascolarctobacterium</taxon>
    </lineage>
</organism>
<dbReference type="Pfam" id="PF00534">
    <property type="entry name" value="Glycos_transf_1"/>
    <property type="match status" value="1"/>
</dbReference>
<evidence type="ECO:0000313" key="6">
    <source>
        <dbReference type="Proteomes" id="UP000484547"/>
    </source>
</evidence>
<evidence type="ECO:0000313" key="5">
    <source>
        <dbReference type="Proteomes" id="UP000443070"/>
    </source>
</evidence>